<feature type="region of interest" description="Disordered" evidence="4">
    <location>
        <begin position="441"/>
        <end position="465"/>
    </location>
</feature>
<evidence type="ECO:0000313" key="5">
    <source>
        <dbReference type="EMBL" id="CAD8824448.1"/>
    </source>
</evidence>
<dbReference type="PROSITE" id="PS00678">
    <property type="entry name" value="WD_REPEATS_1"/>
    <property type="match status" value="1"/>
</dbReference>
<proteinExistence type="predicted"/>
<gene>
    <name evidence="5" type="ORF">TOLI1172_LOCUS8847</name>
</gene>
<dbReference type="InterPro" id="IPR015943">
    <property type="entry name" value="WD40/YVTN_repeat-like_dom_sf"/>
</dbReference>
<dbReference type="InterPro" id="IPR045151">
    <property type="entry name" value="DCAF8"/>
</dbReference>
<dbReference type="PROSITE" id="PS50294">
    <property type="entry name" value="WD_REPEATS_REGION"/>
    <property type="match status" value="2"/>
</dbReference>
<feature type="compositionally biased region" description="Polar residues" evidence="4">
    <location>
        <begin position="513"/>
        <end position="526"/>
    </location>
</feature>
<evidence type="ECO:0000256" key="2">
    <source>
        <dbReference type="ARBA" id="ARBA00022737"/>
    </source>
</evidence>
<dbReference type="GO" id="GO:0005737">
    <property type="term" value="C:cytoplasm"/>
    <property type="evidence" value="ECO:0007669"/>
    <property type="project" value="TreeGrafter"/>
</dbReference>
<dbReference type="Pfam" id="PF00400">
    <property type="entry name" value="WD40"/>
    <property type="match status" value="3"/>
</dbReference>
<dbReference type="SUPFAM" id="SSF50978">
    <property type="entry name" value="WD40 repeat-like"/>
    <property type="match status" value="1"/>
</dbReference>
<organism evidence="5">
    <name type="scientific">Timspurckia oligopyrenoides</name>
    <dbReference type="NCBI Taxonomy" id="708627"/>
    <lineage>
        <taxon>Eukaryota</taxon>
        <taxon>Rhodophyta</taxon>
        <taxon>Bangiophyceae</taxon>
        <taxon>Porphyridiales</taxon>
        <taxon>Porphyridiaceae</taxon>
        <taxon>Timspurckia</taxon>
    </lineage>
</organism>
<name>A0A7S0ZK67_9RHOD</name>
<evidence type="ECO:0000256" key="4">
    <source>
        <dbReference type="SAM" id="MobiDB-lite"/>
    </source>
</evidence>
<feature type="repeat" description="WD" evidence="3">
    <location>
        <begin position="401"/>
        <end position="433"/>
    </location>
</feature>
<accession>A0A7S0ZK67</accession>
<evidence type="ECO:0000256" key="1">
    <source>
        <dbReference type="ARBA" id="ARBA00022574"/>
    </source>
</evidence>
<feature type="region of interest" description="Disordered" evidence="4">
    <location>
        <begin position="488"/>
        <end position="526"/>
    </location>
</feature>
<keyword evidence="1 3" id="KW-0853">WD repeat</keyword>
<dbReference type="AlphaFoldDB" id="A0A7S0ZK67"/>
<feature type="repeat" description="WD" evidence="3">
    <location>
        <begin position="53"/>
        <end position="87"/>
    </location>
</feature>
<sequence>MLSDILREEIDGGRNRNKLRSRQRCGLSSIHSRLLYSTQVIERYGFPHLSASLRGHYGCVNCMDFSGSDGRFLVTSSDDSRILIWNLYELPKPRITAELRGHSDAVQCVIFDHAESNIISCGNDGLVLRFNIERQTLCNESAFHFSSVNSVSVAPFNDEVVLTSSWDGRCSILDFRASNRPQSIHMNTDHAPILTSLFHPTNPLLFATGDVTGAARLWDTRTTLTSASTKIQRMGSTSLYEPQQTNNYSIIQPLVRYNLEGAVSSRGFRIRNRVERQRQRRRVDHGSLLMSTLGSYEEYSRDEPSQIMKVQFDSTGEHIAILRRKSSPVIFDVHDGIDATSVFCERGFRNSATANSVAFGGADDRFIGCGSDSNKAYIWNRKLDEKITRKPSAVHKSAYVLDAHRSIVNTIKFHPILPIVATAGIEKVVRLWSSLPLLSSTTSSTLRSSDESSTHRMQRSRTNVDFRCEESPRTISIFNLIVQSQMHAESDSESISDSIAHTNDEDEEEDGNHSATDPRQESSSYD</sequence>
<dbReference type="GO" id="GO:0045717">
    <property type="term" value="P:negative regulation of fatty acid biosynthetic process"/>
    <property type="evidence" value="ECO:0007669"/>
    <property type="project" value="TreeGrafter"/>
</dbReference>
<evidence type="ECO:0000256" key="3">
    <source>
        <dbReference type="PROSITE-ProRule" id="PRU00221"/>
    </source>
</evidence>
<dbReference type="EMBL" id="HBFP01012213">
    <property type="protein sequence ID" value="CAD8824448.1"/>
    <property type="molecule type" value="Transcribed_RNA"/>
</dbReference>
<dbReference type="GO" id="GO:0080008">
    <property type="term" value="C:Cul4-RING E3 ubiquitin ligase complex"/>
    <property type="evidence" value="ECO:0007669"/>
    <property type="project" value="TreeGrafter"/>
</dbReference>
<dbReference type="PROSITE" id="PS50082">
    <property type="entry name" value="WD_REPEATS_2"/>
    <property type="match status" value="2"/>
</dbReference>
<reference evidence="5" key="1">
    <citation type="submission" date="2021-01" db="EMBL/GenBank/DDBJ databases">
        <authorList>
            <person name="Corre E."/>
            <person name="Pelletier E."/>
            <person name="Niang G."/>
            <person name="Scheremetjew M."/>
            <person name="Finn R."/>
            <person name="Kale V."/>
            <person name="Holt S."/>
            <person name="Cochrane G."/>
            <person name="Meng A."/>
            <person name="Brown T."/>
            <person name="Cohen L."/>
        </authorList>
    </citation>
    <scope>NUCLEOTIDE SEQUENCE</scope>
    <source>
        <strain evidence="5">CCMP3278</strain>
    </source>
</reference>
<dbReference type="InterPro" id="IPR036322">
    <property type="entry name" value="WD40_repeat_dom_sf"/>
</dbReference>
<protein>
    <submittedName>
        <fullName evidence="5">Uncharacterized protein</fullName>
    </submittedName>
</protein>
<keyword evidence="2" id="KW-0677">Repeat</keyword>
<dbReference type="SMART" id="SM00320">
    <property type="entry name" value="WD40"/>
    <property type="match status" value="6"/>
</dbReference>
<dbReference type="InterPro" id="IPR019775">
    <property type="entry name" value="WD40_repeat_CS"/>
</dbReference>
<dbReference type="InterPro" id="IPR001680">
    <property type="entry name" value="WD40_rpt"/>
</dbReference>
<dbReference type="PANTHER" id="PTHR15574">
    <property type="entry name" value="WD REPEAT DOMAIN-CONTAINING FAMILY"/>
    <property type="match status" value="1"/>
</dbReference>
<dbReference type="Gene3D" id="2.130.10.10">
    <property type="entry name" value="YVTN repeat-like/Quinoprotein amine dehydrogenase"/>
    <property type="match status" value="3"/>
</dbReference>
<dbReference type="PANTHER" id="PTHR15574:SF43">
    <property type="entry name" value="DDB1- AND CUL4-ASSOCIATED FACTOR 5"/>
    <property type="match status" value="1"/>
</dbReference>